<evidence type="ECO:0000313" key="5">
    <source>
        <dbReference type="RefSeq" id="XP_033463284.1"/>
    </source>
</evidence>
<organism evidence="5">
    <name type="scientific">Dissoconium aciculare CBS 342.82</name>
    <dbReference type="NCBI Taxonomy" id="1314786"/>
    <lineage>
        <taxon>Eukaryota</taxon>
        <taxon>Fungi</taxon>
        <taxon>Dikarya</taxon>
        <taxon>Ascomycota</taxon>
        <taxon>Pezizomycotina</taxon>
        <taxon>Dothideomycetes</taxon>
        <taxon>Dothideomycetidae</taxon>
        <taxon>Mycosphaerellales</taxon>
        <taxon>Dissoconiaceae</taxon>
        <taxon>Dissoconium</taxon>
    </lineage>
</organism>
<dbReference type="PANTHER" id="PTHR20903:SF0">
    <property type="entry name" value="PREFOLDIN SUBUNIT 1"/>
    <property type="match status" value="1"/>
</dbReference>
<accession>A0A6J3MEE3</accession>
<reference evidence="5" key="3">
    <citation type="submission" date="2025-08" db="UniProtKB">
        <authorList>
            <consortium name="RefSeq"/>
        </authorList>
    </citation>
    <scope>IDENTIFICATION</scope>
    <source>
        <strain evidence="5">CBS 342.82</strain>
    </source>
</reference>
<keyword evidence="3" id="KW-0175">Coiled coil</keyword>
<dbReference type="PANTHER" id="PTHR20903">
    <property type="entry name" value="PREFOLDIN SUBUNIT 1-RELATED"/>
    <property type="match status" value="1"/>
</dbReference>
<dbReference type="AlphaFoldDB" id="A0A6J3MEE3"/>
<feature type="coiled-coil region" evidence="3">
    <location>
        <begin position="76"/>
        <end position="103"/>
    </location>
</feature>
<dbReference type="OrthoDB" id="2015447at2759"/>
<protein>
    <submittedName>
        <fullName evidence="5">Prefoldin</fullName>
    </submittedName>
</protein>
<dbReference type="Proteomes" id="UP000504637">
    <property type="component" value="Unplaced"/>
</dbReference>
<dbReference type="GO" id="GO:0044183">
    <property type="term" value="F:protein folding chaperone"/>
    <property type="evidence" value="ECO:0007669"/>
    <property type="project" value="TreeGrafter"/>
</dbReference>
<keyword evidence="2" id="KW-0143">Chaperone</keyword>
<dbReference type="Pfam" id="PF01920">
    <property type="entry name" value="Prefoldin_2"/>
    <property type="match status" value="1"/>
</dbReference>
<dbReference type="InterPro" id="IPR009053">
    <property type="entry name" value="Prefoldin"/>
</dbReference>
<gene>
    <name evidence="5" type="ORF">K489DRAFT_376644</name>
</gene>
<name>A0A6J3MEE3_9PEZI</name>
<sequence>MAIPNEKLQQLLQEIEQKAAFSQQQLGIVRAQIAAKTRESRLLQLSQQELEALPRETPVYDGVGKMFVLTSTKDVSTRQVKEAADLKAELANLDKKLNYLETTFKNSQQHMEALFRRAG</sequence>
<reference evidence="5" key="2">
    <citation type="submission" date="2020-04" db="EMBL/GenBank/DDBJ databases">
        <authorList>
            <consortium name="NCBI Genome Project"/>
        </authorList>
    </citation>
    <scope>NUCLEOTIDE SEQUENCE</scope>
    <source>
        <strain evidence="5">CBS 342.82</strain>
    </source>
</reference>
<reference evidence="5" key="1">
    <citation type="submission" date="2020-01" db="EMBL/GenBank/DDBJ databases">
        <authorList>
            <consortium name="DOE Joint Genome Institute"/>
            <person name="Haridas S."/>
            <person name="Albert R."/>
            <person name="Binder M."/>
            <person name="Bloem J."/>
            <person name="Labutti K."/>
            <person name="Salamov A."/>
            <person name="Andreopoulos B."/>
            <person name="Baker S.E."/>
            <person name="Barry K."/>
            <person name="Bills G."/>
            <person name="Bluhm B.H."/>
            <person name="Cannon C."/>
            <person name="Castanera R."/>
            <person name="Culley D.E."/>
            <person name="Daum C."/>
            <person name="Ezra D."/>
            <person name="Gonzalez J.B."/>
            <person name="Henrissat B."/>
            <person name="Kuo A."/>
            <person name="Liang C."/>
            <person name="Lipzen A."/>
            <person name="Lutzoni F."/>
            <person name="Magnuson J."/>
            <person name="Mondo S."/>
            <person name="Nolan M."/>
            <person name="Ohm R."/>
            <person name="Pangilinan J."/>
            <person name="Park H.-J."/>
            <person name="Ramirez L."/>
            <person name="Alfaro M."/>
            <person name="Sun H."/>
            <person name="Tritt A."/>
            <person name="Yoshinaga Y."/>
            <person name="Zwiers L.-H."/>
            <person name="Turgeon B.G."/>
            <person name="Goodwin S.B."/>
            <person name="Spatafora J.W."/>
            <person name="Crous P.W."/>
            <person name="Grigoriev I.V."/>
        </authorList>
    </citation>
    <scope>NUCLEOTIDE SEQUENCE</scope>
    <source>
        <strain evidence="5">CBS 342.82</strain>
    </source>
</reference>
<dbReference type="GeneID" id="54361764"/>
<dbReference type="GO" id="GO:0016272">
    <property type="term" value="C:prefoldin complex"/>
    <property type="evidence" value="ECO:0007669"/>
    <property type="project" value="InterPro"/>
</dbReference>
<evidence type="ECO:0000313" key="4">
    <source>
        <dbReference type="Proteomes" id="UP000504637"/>
    </source>
</evidence>
<dbReference type="GO" id="GO:0005737">
    <property type="term" value="C:cytoplasm"/>
    <property type="evidence" value="ECO:0007669"/>
    <property type="project" value="TreeGrafter"/>
</dbReference>
<dbReference type="GO" id="GO:0051082">
    <property type="term" value="F:unfolded protein binding"/>
    <property type="evidence" value="ECO:0007669"/>
    <property type="project" value="InterPro"/>
</dbReference>
<dbReference type="RefSeq" id="XP_033463284.1">
    <property type="nucleotide sequence ID" value="XM_033603964.1"/>
</dbReference>
<proteinExistence type="inferred from homology"/>
<dbReference type="Gene3D" id="1.10.287.370">
    <property type="match status" value="1"/>
</dbReference>
<evidence type="ECO:0000256" key="2">
    <source>
        <dbReference type="ARBA" id="ARBA00023186"/>
    </source>
</evidence>
<evidence type="ECO:0000256" key="3">
    <source>
        <dbReference type="SAM" id="Coils"/>
    </source>
</evidence>
<dbReference type="InterPro" id="IPR002777">
    <property type="entry name" value="PFD_beta-like"/>
</dbReference>
<evidence type="ECO:0000256" key="1">
    <source>
        <dbReference type="ARBA" id="ARBA00008045"/>
    </source>
</evidence>
<keyword evidence="4" id="KW-1185">Reference proteome</keyword>
<comment type="similarity">
    <text evidence="1">Belongs to the prefoldin subunit beta family.</text>
</comment>
<dbReference type="SUPFAM" id="SSF46579">
    <property type="entry name" value="Prefoldin"/>
    <property type="match status" value="1"/>
</dbReference>